<organism evidence="1 2">
    <name type="scientific">Arthrobacter phage Kumotta</name>
    <dbReference type="NCBI Taxonomy" id="2588498"/>
    <lineage>
        <taxon>Viruses</taxon>
        <taxon>Duplodnaviria</taxon>
        <taxon>Heunggongvirae</taxon>
        <taxon>Uroviricota</taxon>
        <taxon>Caudoviricetes</taxon>
        <taxon>Kumottavirus</taxon>
        <taxon>Kumottavirus kumotta</taxon>
    </lineage>
</organism>
<protein>
    <submittedName>
        <fullName evidence="1">Uncharacterized protein</fullName>
    </submittedName>
</protein>
<reference evidence="1 2" key="1">
    <citation type="submission" date="2019-05" db="EMBL/GenBank/DDBJ databases">
        <authorList>
            <person name="Randall S.G."/>
            <person name="Ball S.L."/>
            <person name="Breitenberger C.A."/>
            <person name="Daniels C.J."/>
            <person name="Garlena R.A."/>
            <person name="Russell D.A."/>
            <person name="Pope W.H."/>
            <person name="Jacobs-Sera D."/>
            <person name="Hatfull G.F."/>
        </authorList>
    </citation>
    <scope>NUCLEOTIDE SEQUENCE [LARGE SCALE GENOMIC DNA]</scope>
</reference>
<evidence type="ECO:0000313" key="1">
    <source>
        <dbReference type="EMBL" id="QDF19552.1"/>
    </source>
</evidence>
<dbReference type="KEGG" id="vg:77925001"/>
<proteinExistence type="predicted"/>
<dbReference type="GeneID" id="77925001"/>
<gene>
    <name evidence="1" type="primary">42</name>
    <name evidence="1" type="ORF">SEA_KUMOTTA_42</name>
</gene>
<accession>A0A4Y6EM51</accession>
<name>A0A4Y6EM51_9CAUD</name>
<sequence>MTADELAALAVTCPHLAAKARNPLQVELATILGLLPPQQLHQILTQEPKQ</sequence>
<evidence type="ECO:0000313" key="2">
    <source>
        <dbReference type="Proteomes" id="UP000316421"/>
    </source>
</evidence>
<keyword evidence="2" id="KW-1185">Reference proteome</keyword>
<dbReference type="RefSeq" id="YP_010649449.1">
    <property type="nucleotide sequence ID" value="NC_070768.1"/>
</dbReference>
<dbReference type="Proteomes" id="UP000316421">
    <property type="component" value="Segment"/>
</dbReference>
<dbReference type="EMBL" id="MK977703">
    <property type="protein sequence ID" value="QDF19552.1"/>
    <property type="molecule type" value="Genomic_DNA"/>
</dbReference>